<organism evidence="1 2">
    <name type="scientific">Dendrothele bispora (strain CBS 962.96)</name>
    <dbReference type="NCBI Taxonomy" id="1314807"/>
    <lineage>
        <taxon>Eukaryota</taxon>
        <taxon>Fungi</taxon>
        <taxon>Dikarya</taxon>
        <taxon>Basidiomycota</taxon>
        <taxon>Agaricomycotina</taxon>
        <taxon>Agaricomycetes</taxon>
        <taxon>Agaricomycetidae</taxon>
        <taxon>Agaricales</taxon>
        <taxon>Agaricales incertae sedis</taxon>
        <taxon>Dendrothele</taxon>
    </lineage>
</organism>
<dbReference type="AlphaFoldDB" id="A0A4S8LA67"/>
<evidence type="ECO:0000313" key="1">
    <source>
        <dbReference type="EMBL" id="THU85677.1"/>
    </source>
</evidence>
<accession>A0A4S8LA67</accession>
<proteinExistence type="predicted"/>
<dbReference type="EMBL" id="ML179535">
    <property type="protein sequence ID" value="THU85677.1"/>
    <property type="molecule type" value="Genomic_DNA"/>
</dbReference>
<dbReference type="Proteomes" id="UP000297245">
    <property type="component" value="Unassembled WGS sequence"/>
</dbReference>
<reference evidence="1 2" key="1">
    <citation type="journal article" date="2019" name="Nat. Ecol. Evol.">
        <title>Megaphylogeny resolves global patterns of mushroom evolution.</title>
        <authorList>
            <person name="Varga T."/>
            <person name="Krizsan K."/>
            <person name="Foldi C."/>
            <person name="Dima B."/>
            <person name="Sanchez-Garcia M."/>
            <person name="Sanchez-Ramirez S."/>
            <person name="Szollosi G.J."/>
            <person name="Szarkandi J.G."/>
            <person name="Papp V."/>
            <person name="Albert L."/>
            <person name="Andreopoulos W."/>
            <person name="Angelini C."/>
            <person name="Antonin V."/>
            <person name="Barry K.W."/>
            <person name="Bougher N.L."/>
            <person name="Buchanan P."/>
            <person name="Buyck B."/>
            <person name="Bense V."/>
            <person name="Catcheside P."/>
            <person name="Chovatia M."/>
            <person name="Cooper J."/>
            <person name="Damon W."/>
            <person name="Desjardin D."/>
            <person name="Finy P."/>
            <person name="Geml J."/>
            <person name="Haridas S."/>
            <person name="Hughes K."/>
            <person name="Justo A."/>
            <person name="Karasinski D."/>
            <person name="Kautmanova I."/>
            <person name="Kiss B."/>
            <person name="Kocsube S."/>
            <person name="Kotiranta H."/>
            <person name="LaButti K.M."/>
            <person name="Lechner B.E."/>
            <person name="Liimatainen K."/>
            <person name="Lipzen A."/>
            <person name="Lukacs Z."/>
            <person name="Mihaltcheva S."/>
            <person name="Morgado L.N."/>
            <person name="Niskanen T."/>
            <person name="Noordeloos M.E."/>
            <person name="Ohm R.A."/>
            <person name="Ortiz-Santana B."/>
            <person name="Ovrebo C."/>
            <person name="Racz N."/>
            <person name="Riley R."/>
            <person name="Savchenko A."/>
            <person name="Shiryaev A."/>
            <person name="Soop K."/>
            <person name="Spirin V."/>
            <person name="Szebenyi C."/>
            <person name="Tomsovsky M."/>
            <person name="Tulloss R.E."/>
            <person name="Uehling J."/>
            <person name="Grigoriev I.V."/>
            <person name="Vagvolgyi C."/>
            <person name="Papp T."/>
            <person name="Martin F.M."/>
            <person name="Miettinen O."/>
            <person name="Hibbett D.S."/>
            <person name="Nagy L.G."/>
        </authorList>
    </citation>
    <scope>NUCLEOTIDE SEQUENCE [LARGE SCALE GENOMIC DNA]</scope>
    <source>
        <strain evidence="1 2">CBS 962.96</strain>
    </source>
</reference>
<name>A0A4S8LA67_DENBC</name>
<keyword evidence="2" id="KW-1185">Reference proteome</keyword>
<evidence type="ECO:0000313" key="2">
    <source>
        <dbReference type="Proteomes" id="UP000297245"/>
    </source>
</evidence>
<protein>
    <submittedName>
        <fullName evidence="1">Uncharacterized protein</fullName>
    </submittedName>
</protein>
<gene>
    <name evidence="1" type="ORF">K435DRAFT_805713</name>
</gene>
<sequence length="131" mass="15061">MNGMGMRRDYNVGTRKLSSDQLGMFHFETKVTFEKKENDEEQNLHFRWEVCIMSRTPGCSSYTHLGFEDDFLVSVWHKLSRDLREVTILAGASMVPELSLKLAVLANLVPQTCWLFQLSEMTASHCTNVKI</sequence>